<reference evidence="3" key="1">
    <citation type="submission" date="2023-08" db="EMBL/GenBank/DDBJ databases">
        <authorList>
            <person name="Alioto T."/>
            <person name="Alioto T."/>
            <person name="Gomez Garrido J."/>
        </authorList>
    </citation>
    <scope>NUCLEOTIDE SEQUENCE</scope>
</reference>
<feature type="compositionally biased region" description="Polar residues" evidence="1">
    <location>
        <begin position="11"/>
        <end position="27"/>
    </location>
</feature>
<dbReference type="Proteomes" id="UP001162480">
    <property type="component" value="Chromosome 6"/>
</dbReference>
<proteinExistence type="predicted"/>
<dbReference type="InterPro" id="IPR013087">
    <property type="entry name" value="Znf_C2H2_type"/>
</dbReference>
<keyword evidence="4" id="KW-1185">Reference proteome</keyword>
<gene>
    <name evidence="3" type="ORF">OCTVUL_1B003873</name>
</gene>
<evidence type="ECO:0000259" key="2">
    <source>
        <dbReference type="PROSITE" id="PS00028"/>
    </source>
</evidence>
<feature type="domain" description="C2H2-type" evidence="2">
    <location>
        <begin position="104"/>
        <end position="125"/>
    </location>
</feature>
<protein>
    <submittedName>
        <fullName evidence="3">---NA</fullName>
    </submittedName>
</protein>
<name>A0AA36F386_OCTVU</name>
<dbReference type="EMBL" id="OX597819">
    <property type="protein sequence ID" value="CAI9724056.1"/>
    <property type="molecule type" value="Genomic_DNA"/>
</dbReference>
<evidence type="ECO:0000256" key="1">
    <source>
        <dbReference type="SAM" id="MobiDB-lite"/>
    </source>
</evidence>
<evidence type="ECO:0000313" key="4">
    <source>
        <dbReference type="Proteomes" id="UP001162480"/>
    </source>
</evidence>
<evidence type="ECO:0000313" key="3">
    <source>
        <dbReference type="EMBL" id="CAI9724056.1"/>
    </source>
</evidence>
<organism evidence="3 4">
    <name type="scientific">Octopus vulgaris</name>
    <name type="common">Common octopus</name>
    <dbReference type="NCBI Taxonomy" id="6645"/>
    <lineage>
        <taxon>Eukaryota</taxon>
        <taxon>Metazoa</taxon>
        <taxon>Spiralia</taxon>
        <taxon>Lophotrochozoa</taxon>
        <taxon>Mollusca</taxon>
        <taxon>Cephalopoda</taxon>
        <taxon>Coleoidea</taxon>
        <taxon>Octopodiformes</taxon>
        <taxon>Octopoda</taxon>
        <taxon>Incirrata</taxon>
        <taxon>Octopodidae</taxon>
        <taxon>Octopus</taxon>
    </lineage>
</organism>
<dbReference type="AlphaFoldDB" id="A0AA36F386"/>
<feature type="region of interest" description="Disordered" evidence="1">
    <location>
        <begin position="1"/>
        <end position="27"/>
    </location>
</feature>
<accession>A0AA36F386</accession>
<dbReference type="PROSITE" id="PS00028">
    <property type="entry name" value="ZINC_FINGER_C2H2_1"/>
    <property type="match status" value="1"/>
</dbReference>
<sequence>MNLNEKDESQAAESGENNSKTKPPSSVDWSKYGVQRCSGCKFTTDDHGLFDAHISMCRSFNKKRIATTNQPDNEKKKYKKLLLQLEEPYLEGKTPSTTTFLLRCFHCRGYFSKVTSIKNHHSVKHASKNLMFSLVPFEDIVNPEKVTSVPVTDSHVDQQNISSSMSTPQPSSPIPITATKTACSSHGIIQPSSVKSSSMVKIMSAAKTPLNQMPIAKKDNLQACQPRKSFEEKFFREQCVPPVK</sequence>